<comment type="subcellular location">
    <subcellularLocation>
        <location evidence="1 5">Cytoplasm</location>
    </subcellularLocation>
</comment>
<dbReference type="KEGG" id="ohi:H8790_05690"/>
<evidence type="ECO:0000256" key="5">
    <source>
        <dbReference type="HAMAP-Rule" id="MF_00040"/>
    </source>
</evidence>
<evidence type="ECO:0000259" key="7">
    <source>
        <dbReference type="Pfam" id="PF01765"/>
    </source>
</evidence>
<evidence type="ECO:0000256" key="3">
    <source>
        <dbReference type="ARBA" id="ARBA00022490"/>
    </source>
</evidence>
<dbReference type="CDD" id="cd00520">
    <property type="entry name" value="RRF"/>
    <property type="match status" value="1"/>
</dbReference>
<dbReference type="Pfam" id="PF01765">
    <property type="entry name" value="RRF"/>
    <property type="match status" value="1"/>
</dbReference>
<keyword evidence="3 5" id="KW-0963">Cytoplasm</keyword>
<feature type="coiled-coil region" evidence="6">
    <location>
        <begin position="139"/>
        <end position="166"/>
    </location>
</feature>
<evidence type="ECO:0000256" key="4">
    <source>
        <dbReference type="ARBA" id="ARBA00022917"/>
    </source>
</evidence>
<dbReference type="RefSeq" id="WP_187333920.1">
    <property type="nucleotide sequence ID" value="NZ_CP060490.1"/>
</dbReference>
<dbReference type="SUPFAM" id="SSF55194">
    <property type="entry name" value="Ribosome recycling factor, RRF"/>
    <property type="match status" value="1"/>
</dbReference>
<name>A0A7G9B7G1_9FIRM</name>
<evidence type="ECO:0000256" key="1">
    <source>
        <dbReference type="ARBA" id="ARBA00004496"/>
    </source>
</evidence>
<dbReference type="EMBL" id="CP060490">
    <property type="protein sequence ID" value="QNL45492.1"/>
    <property type="molecule type" value="Genomic_DNA"/>
</dbReference>
<proteinExistence type="inferred from homology"/>
<evidence type="ECO:0000256" key="6">
    <source>
        <dbReference type="SAM" id="Coils"/>
    </source>
</evidence>
<dbReference type="GO" id="GO:0005737">
    <property type="term" value="C:cytoplasm"/>
    <property type="evidence" value="ECO:0007669"/>
    <property type="project" value="UniProtKB-SubCell"/>
</dbReference>
<feature type="domain" description="Ribosome recycling factor" evidence="7">
    <location>
        <begin position="22"/>
        <end position="183"/>
    </location>
</feature>
<dbReference type="PANTHER" id="PTHR20982">
    <property type="entry name" value="RIBOSOME RECYCLING FACTOR"/>
    <property type="match status" value="1"/>
</dbReference>
<keyword evidence="6" id="KW-0175">Coiled coil</keyword>
<dbReference type="FunFam" id="3.30.1360.40:FF:000001">
    <property type="entry name" value="Ribosome-recycling factor"/>
    <property type="match status" value="1"/>
</dbReference>
<comment type="similarity">
    <text evidence="2 5">Belongs to the RRF family.</text>
</comment>
<dbReference type="AlphaFoldDB" id="A0A7G9B7G1"/>
<dbReference type="NCBIfam" id="TIGR00496">
    <property type="entry name" value="frr"/>
    <property type="match status" value="1"/>
</dbReference>
<dbReference type="GO" id="GO:0006415">
    <property type="term" value="P:translational termination"/>
    <property type="evidence" value="ECO:0007669"/>
    <property type="project" value="UniProtKB-UniRule"/>
</dbReference>
<keyword evidence="9" id="KW-1185">Reference proteome</keyword>
<dbReference type="Gene3D" id="3.30.1360.40">
    <property type="match status" value="1"/>
</dbReference>
<gene>
    <name evidence="5 8" type="primary">frr</name>
    <name evidence="8" type="ORF">H8790_05690</name>
</gene>
<dbReference type="InterPro" id="IPR036191">
    <property type="entry name" value="RRF_sf"/>
</dbReference>
<sequence>MLKEEYKVYEEKMKKSIESVSADFASVRAGRANAAVLDRISVDYYGTPTPIQQIASIASPDPRSLVIQPWDASAVKAIEKAIQNSDLGINPQNDGKSIRLNFPQLTEERRKELVKQIHKYSEGGKVAVRNIRRDAMDHFKKLEKSSEITEDEMKQVEKDLQKLTDDSCKEIDRLLEKKEKELMAV</sequence>
<evidence type="ECO:0000313" key="9">
    <source>
        <dbReference type="Proteomes" id="UP000515960"/>
    </source>
</evidence>
<dbReference type="PANTHER" id="PTHR20982:SF3">
    <property type="entry name" value="MITOCHONDRIAL RIBOSOME RECYCLING FACTOR PSEUDO 1"/>
    <property type="match status" value="1"/>
</dbReference>
<dbReference type="HAMAP" id="MF_00040">
    <property type="entry name" value="RRF"/>
    <property type="match status" value="1"/>
</dbReference>
<dbReference type="InterPro" id="IPR023584">
    <property type="entry name" value="Ribosome_recyc_fac_dom"/>
</dbReference>
<dbReference type="FunFam" id="1.10.132.20:FF:000001">
    <property type="entry name" value="Ribosome-recycling factor"/>
    <property type="match status" value="1"/>
</dbReference>
<evidence type="ECO:0000313" key="8">
    <source>
        <dbReference type="EMBL" id="QNL45492.1"/>
    </source>
</evidence>
<accession>A0A7G9B7G1</accession>
<reference evidence="8 9" key="1">
    <citation type="submission" date="2020-08" db="EMBL/GenBank/DDBJ databases">
        <authorList>
            <person name="Liu C."/>
            <person name="Sun Q."/>
        </authorList>
    </citation>
    <scope>NUCLEOTIDE SEQUENCE [LARGE SCALE GENOMIC DNA]</scope>
    <source>
        <strain evidence="8 9">NSJ-62</strain>
    </source>
</reference>
<organism evidence="8 9">
    <name type="scientific">Oscillibacter hominis</name>
    <dbReference type="NCBI Taxonomy" id="2763056"/>
    <lineage>
        <taxon>Bacteria</taxon>
        <taxon>Bacillati</taxon>
        <taxon>Bacillota</taxon>
        <taxon>Clostridia</taxon>
        <taxon>Eubacteriales</taxon>
        <taxon>Oscillospiraceae</taxon>
        <taxon>Oscillibacter</taxon>
    </lineage>
</organism>
<protein>
    <recommendedName>
        <fullName evidence="5">Ribosome-recycling factor</fullName>
        <shortName evidence="5">RRF</shortName>
    </recommendedName>
    <alternativeName>
        <fullName evidence="5">Ribosome-releasing factor</fullName>
    </alternativeName>
</protein>
<dbReference type="GO" id="GO:0043023">
    <property type="term" value="F:ribosomal large subunit binding"/>
    <property type="evidence" value="ECO:0007669"/>
    <property type="project" value="TreeGrafter"/>
</dbReference>
<dbReference type="Proteomes" id="UP000515960">
    <property type="component" value="Chromosome"/>
</dbReference>
<evidence type="ECO:0000256" key="2">
    <source>
        <dbReference type="ARBA" id="ARBA00005912"/>
    </source>
</evidence>
<comment type="function">
    <text evidence="5">Responsible for the release of ribosomes from messenger RNA at the termination of protein biosynthesis. May increase the efficiency of translation by recycling ribosomes from one round of translation to another.</text>
</comment>
<dbReference type="Gene3D" id="1.10.132.20">
    <property type="entry name" value="Ribosome-recycling factor"/>
    <property type="match status" value="1"/>
</dbReference>
<keyword evidence="4 5" id="KW-0648">Protein biosynthesis</keyword>
<dbReference type="InterPro" id="IPR002661">
    <property type="entry name" value="Ribosome_recyc_fac"/>
</dbReference>